<evidence type="ECO:0000313" key="1">
    <source>
        <dbReference type="EMBL" id="KAJ3656522.1"/>
    </source>
</evidence>
<reference evidence="1" key="1">
    <citation type="journal article" date="2023" name="G3 (Bethesda)">
        <title>Whole genome assemblies of Zophobas morio and Tenebrio molitor.</title>
        <authorList>
            <person name="Kaur S."/>
            <person name="Stinson S.A."/>
            <person name="diCenzo G.C."/>
        </authorList>
    </citation>
    <scope>NUCLEOTIDE SEQUENCE</scope>
    <source>
        <strain evidence="1">QUZm001</strain>
    </source>
</reference>
<dbReference type="AlphaFoldDB" id="A0AA38IGZ6"/>
<comment type="caution">
    <text evidence="1">The sequence shown here is derived from an EMBL/GenBank/DDBJ whole genome shotgun (WGS) entry which is preliminary data.</text>
</comment>
<proteinExistence type="predicted"/>
<accession>A0AA38IGZ6</accession>
<organism evidence="1 2">
    <name type="scientific">Zophobas morio</name>
    <dbReference type="NCBI Taxonomy" id="2755281"/>
    <lineage>
        <taxon>Eukaryota</taxon>
        <taxon>Metazoa</taxon>
        <taxon>Ecdysozoa</taxon>
        <taxon>Arthropoda</taxon>
        <taxon>Hexapoda</taxon>
        <taxon>Insecta</taxon>
        <taxon>Pterygota</taxon>
        <taxon>Neoptera</taxon>
        <taxon>Endopterygota</taxon>
        <taxon>Coleoptera</taxon>
        <taxon>Polyphaga</taxon>
        <taxon>Cucujiformia</taxon>
        <taxon>Tenebrionidae</taxon>
        <taxon>Zophobas</taxon>
    </lineage>
</organism>
<dbReference type="EMBL" id="JALNTZ010000004">
    <property type="protein sequence ID" value="KAJ3656522.1"/>
    <property type="molecule type" value="Genomic_DNA"/>
</dbReference>
<sequence length="125" mass="14507">MSKGNVSYGLQIAISERKNRGSIRTTANLLKVSNRNYQTLLLCLRQKKEHSCKTQMEPWKRYEEIYAREDRRIEEVVFRLGDTEITSHQSVKYRGKVFNTSKKSQKIDPSVIHGSGSSSRLLRKC</sequence>
<keyword evidence="2" id="KW-1185">Reference proteome</keyword>
<evidence type="ECO:0000313" key="2">
    <source>
        <dbReference type="Proteomes" id="UP001168821"/>
    </source>
</evidence>
<name>A0AA38IGZ6_9CUCU</name>
<gene>
    <name evidence="1" type="ORF">Zmor_015594</name>
</gene>
<protein>
    <submittedName>
        <fullName evidence="1">Uncharacterized protein</fullName>
    </submittedName>
</protein>
<dbReference type="Proteomes" id="UP001168821">
    <property type="component" value="Unassembled WGS sequence"/>
</dbReference>